<dbReference type="PANTHER" id="PTHR45784">
    <property type="entry name" value="C-TYPE LECTIN DOMAIN FAMILY 20 MEMBER A-RELATED"/>
    <property type="match status" value="1"/>
</dbReference>
<protein>
    <submittedName>
        <fullName evidence="4">Uncharacterized protein LOC115013793</fullName>
    </submittedName>
</protein>
<dbReference type="CDD" id="cd00063">
    <property type="entry name" value="FN3"/>
    <property type="match status" value="1"/>
</dbReference>
<dbReference type="GeneID" id="115013793"/>
<evidence type="ECO:0000313" key="3">
    <source>
        <dbReference type="Proteomes" id="UP000504630"/>
    </source>
</evidence>
<organism evidence="3 4">
    <name type="scientific">Cottoperca gobio</name>
    <name type="common">Frogmouth</name>
    <name type="synonym">Aphritis gobio</name>
    <dbReference type="NCBI Taxonomy" id="56716"/>
    <lineage>
        <taxon>Eukaryota</taxon>
        <taxon>Metazoa</taxon>
        <taxon>Chordata</taxon>
        <taxon>Craniata</taxon>
        <taxon>Vertebrata</taxon>
        <taxon>Euteleostomi</taxon>
        <taxon>Actinopterygii</taxon>
        <taxon>Neopterygii</taxon>
        <taxon>Teleostei</taxon>
        <taxon>Neoteleostei</taxon>
        <taxon>Acanthomorphata</taxon>
        <taxon>Eupercaria</taxon>
        <taxon>Perciformes</taxon>
        <taxon>Notothenioidei</taxon>
        <taxon>Bovichtidae</taxon>
        <taxon>Cottoperca</taxon>
    </lineage>
</organism>
<accession>A0A6J2QDW1</accession>
<keyword evidence="3" id="KW-1185">Reference proteome</keyword>
<dbReference type="Pfam" id="PF00059">
    <property type="entry name" value="Lectin_C"/>
    <property type="match status" value="1"/>
</dbReference>
<sequence>MNENIYHKPKDGSFCMFAYETQILRRLAVLVACYDLAACQTISHYFLLQRPTSWFKAQEFCRRHYVDLAVLSTEEQYFTLLNATAASKVSFWLGLQRQSIFSGWKWVDGEQLSYEHWYRRNYEGCASLEAMLRKDKKLLARSCEELHMFVCQGPISPPPVTVDSVCSDHVTLSWNVSAFMQMTPHRYNVTTCTNTCDTVLFPYADGSAFMNINISNLTSASEYFIEISALVVRPDSVTGGNTTLQSSPTAFQVKTADSDEQHKVIIIMFNVLQLVFLAPPLWIIYRFLKKGVR</sequence>
<dbReference type="Gene3D" id="3.10.100.10">
    <property type="entry name" value="Mannose-Binding Protein A, subunit A"/>
    <property type="match status" value="1"/>
</dbReference>
<dbReference type="SUPFAM" id="SSF56436">
    <property type="entry name" value="C-type lectin-like"/>
    <property type="match status" value="1"/>
</dbReference>
<keyword evidence="1" id="KW-1133">Transmembrane helix</keyword>
<keyword evidence="1" id="KW-0472">Membrane</keyword>
<dbReference type="InterPro" id="IPR001304">
    <property type="entry name" value="C-type_lectin-like"/>
</dbReference>
<dbReference type="KEGG" id="cgob:115013793"/>
<evidence type="ECO:0000256" key="1">
    <source>
        <dbReference type="SAM" id="Phobius"/>
    </source>
</evidence>
<dbReference type="InParanoid" id="A0A6J2QDW1"/>
<dbReference type="InterPro" id="IPR036116">
    <property type="entry name" value="FN3_sf"/>
</dbReference>
<dbReference type="InterPro" id="IPR003961">
    <property type="entry name" value="FN3_dom"/>
</dbReference>
<keyword evidence="1" id="KW-0812">Transmembrane</keyword>
<evidence type="ECO:0000313" key="4">
    <source>
        <dbReference type="RefSeq" id="XP_029296159.1"/>
    </source>
</evidence>
<dbReference type="InterPro" id="IPR016187">
    <property type="entry name" value="CTDL_fold"/>
</dbReference>
<proteinExistence type="predicted"/>
<name>A0A6J2QDW1_COTGO</name>
<dbReference type="Proteomes" id="UP000504630">
    <property type="component" value="Chromosome 9"/>
</dbReference>
<dbReference type="SUPFAM" id="SSF49265">
    <property type="entry name" value="Fibronectin type III"/>
    <property type="match status" value="1"/>
</dbReference>
<dbReference type="PROSITE" id="PS50041">
    <property type="entry name" value="C_TYPE_LECTIN_2"/>
    <property type="match status" value="1"/>
</dbReference>
<dbReference type="RefSeq" id="XP_029296159.1">
    <property type="nucleotide sequence ID" value="XM_029440299.1"/>
</dbReference>
<dbReference type="CDD" id="cd00037">
    <property type="entry name" value="CLECT"/>
    <property type="match status" value="1"/>
</dbReference>
<feature type="domain" description="C-type lectin" evidence="2">
    <location>
        <begin position="45"/>
        <end position="152"/>
    </location>
</feature>
<dbReference type="PANTHER" id="PTHR45784:SF3">
    <property type="entry name" value="C-TYPE LECTIN DOMAIN FAMILY 4 MEMBER K-LIKE-RELATED"/>
    <property type="match status" value="1"/>
</dbReference>
<gene>
    <name evidence="4" type="primary">LOC115013793</name>
</gene>
<dbReference type="AlphaFoldDB" id="A0A6J2QDW1"/>
<dbReference type="InterPro" id="IPR016186">
    <property type="entry name" value="C-type_lectin-like/link_sf"/>
</dbReference>
<reference evidence="4" key="1">
    <citation type="submission" date="2025-08" db="UniProtKB">
        <authorList>
            <consortium name="RefSeq"/>
        </authorList>
    </citation>
    <scope>IDENTIFICATION</scope>
</reference>
<dbReference type="OrthoDB" id="8853266at2759"/>
<feature type="transmembrane region" description="Helical" evidence="1">
    <location>
        <begin position="264"/>
        <end position="285"/>
    </location>
</feature>
<dbReference type="SMART" id="SM00034">
    <property type="entry name" value="CLECT"/>
    <property type="match status" value="1"/>
</dbReference>
<evidence type="ECO:0000259" key="2">
    <source>
        <dbReference type="PROSITE" id="PS50041"/>
    </source>
</evidence>